<keyword evidence="3" id="KW-1185">Reference proteome</keyword>
<feature type="transmembrane region" description="Helical" evidence="1">
    <location>
        <begin position="86"/>
        <end position="104"/>
    </location>
</feature>
<accession>A0A8H5HVB2</accession>
<feature type="transmembrane region" description="Helical" evidence="1">
    <location>
        <begin position="146"/>
        <end position="173"/>
    </location>
</feature>
<dbReference type="Proteomes" id="UP000518752">
    <property type="component" value="Unassembled WGS sequence"/>
</dbReference>
<protein>
    <submittedName>
        <fullName evidence="2">Uncharacterized protein</fullName>
    </submittedName>
</protein>
<gene>
    <name evidence="2" type="ORF">D9757_003905</name>
</gene>
<proteinExistence type="predicted"/>
<sequence length="233" mass="25481">MYCLSCYARSCAHTEHIPYYLILLVNSIALFAITTNLLVLGKSTFWRILAESPIFTSAVVVLLSMMATIAVGISTRFEAAHFSIEFEIYSFEAIIIFTISFLSISPYSPAATIITSLILAIFILAFFYAALGYITRTVWSVPFPRLLCMTFVVGILDIFAGLVDIFAGLLGVLKQWFLPQTPGEIVELHSMVGQADPTGSMPLGPVHLDGGEVENPPGSGTFKSEKYALTEIC</sequence>
<organism evidence="2 3">
    <name type="scientific">Collybiopsis confluens</name>
    <dbReference type="NCBI Taxonomy" id="2823264"/>
    <lineage>
        <taxon>Eukaryota</taxon>
        <taxon>Fungi</taxon>
        <taxon>Dikarya</taxon>
        <taxon>Basidiomycota</taxon>
        <taxon>Agaricomycotina</taxon>
        <taxon>Agaricomycetes</taxon>
        <taxon>Agaricomycetidae</taxon>
        <taxon>Agaricales</taxon>
        <taxon>Marasmiineae</taxon>
        <taxon>Omphalotaceae</taxon>
        <taxon>Collybiopsis</taxon>
    </lineage>
</organism>
<keyword evidence="1" id="KW-1133">Transmembrane helix</keyword>
<comment type="caution">
    <text evidence="2">The sequence shown here is derived from an EMBL/GenBank/DDBJ whole genome shotgun (WGS) entry which is preliminary data.</text>
</comment>
<keyword evidence="1" id="KW-0812">Transmembrane</keyword>
<evidence type="ECO:0000313" key="2">
    <source>
        <dbReference type="EMBL" id="KAF5389996.1"/>
    </source>
</evidence>
<reference evidence="2 3" key="1">
    <citation type="journal article" date="2020" name="ISME J.">
        <title>Uncovering the hidden diversity of litter-decomposition mechanisms in mushroom-forming fungi.</title>
        <authorList>
            <person name="Floudas D."/>
            <person name="Bentzer J."/>
            <person name="Ahren D."/>
            <person name="Johansson T."/>
            <person name="Persson P."/>
            <person name="Tunlid A."/>
        </authorList>
    </citation>
    <scope>NUCLEOTIDE SEQUENCE [LARGE SCALE GENOMIC DNA]</scope>
    <source>
        <strain evidence="2 3">CBS 406.79</strain>
    </source>
</reference>
<feature type="transmembrane region" description="Helical" evidence="1">
    <location>
        <begin position="19"/>
        <end position="41"/>
    </location>
</feature>
<keyword evidence="1" id="KW-0472">Membrane</keyword>
<evidence type="ECO:0000313" key="3">
    <source>
        <dbReference type="Proteomes" id="UP000518752"/>
    </source>
</evidence>
<dbReference type="AlphaFoldDB" id="A0A8H5HVB2"/>
<dbReference type="EMBL" id="JAACJN010000017">
    <property type="protein sequence ID" value="KAF5389996.1"/>
    <property type="molecule type" value="Genomic_DNA"/>
</dbReference>
<feature type="transmembrane region" description="Helical" evidence="1">
    <location>
        <begin position="110"/>
        <end position="134"/>
    </location>
</feature>
<feature type="transmembrane region" description="Helical" evidence="1">
    <location>
        <begin position="53"/>
        <end position="74"/>
    </location>
</feature>
<evidence type="ECO:0000256" key="1">
    <source>
        <dbReference type="SAM" id="Phobius"/>
    </source>
</evidence>
<name>A0A8H5HVB2_9AGAR</name>